<protein>
    <submittedName>
        <fullName evidence="2">Uncharacterized protein</fullName>
    </submittedName>
</protein>
<comment type="caution">
    <text evidence="2">The sequence shown here is derived from an EMBL/GenBank/DDBJ whole genome shotgun (WGS) entry which is preliminary data.</text>
</comment>
<accession>A0ABX4BWJ0</accession>
<dbReference type="EMBL" id="MUGV01000003">
    <property type="protein sequence ID" value="OXA82252.1"/>
    <property type="molecule type" value="Genomic_DNA"/>
</dbReference>
<dbReference type="Proteomes" id="UP000198382">
    <property type="component" value="Unassembled WGS sequence"/>
</dbReference>
<keyword evidence="1" id="KW-0472">Membrane</keyword>
<organism evidence="2 3">
    <name type="scientific">Flavobacterium frigidimaris</name>
    <dbReference type="NCBI Taxonomy" id="262320"/>
    <lineage>
        <taxon>Bacteria</taxon>
        <taxon>Pseudomonadati</taxon>
        <taxon>Bacteroidota</taxon>
        <taxon>Flavobacteriia</taxon>
        <taxon>Flavobacteriales</taxon>
        <taxon>Flavobacteriaceae</taxon>
        <taxon>Flavobacterium</taxon>
    </lineage>
</organism>
<keyword evidence="3" id="KW-1185">Reference proteome</keyword>
<feature type="transmembrane region" description="Helical" evidence="1">
    <location>
        <begin position="21"/>
        <end position="43"/>
    </location>
</feature>
<sequence length="124" mass="14912">MKFLNYIFWKTTRYRIKKDGFDFTYLKAILLFGLVFITIPIIITQPTFLGLAYIAKLNTSLRYLFFFPLVILSALPFWFIFPKEKIRNLNFSDADILLYNKKISYVIVFMLFLFVLRIVYVKCF</sequence>
<name>A0ABX4BWJ0_FLAFR</name>
<feature type="transmembrane region" description="Helical" evidence="1">
    <location>
        <begin position="102"/>
        <end position="120"/>
    </location>
</feature>
<evidence type="ECO:0000313" key="3">
    <source>
        <dbReference type="Proteomes" id="UP000198382"/>
    </source>
</evidence>
<proteinExistence type="predicted"/>
<keyword evidence="1" id="KW-0812">Transmembrane</keyword>
<feature type="transmembrane region" description="Helical" evidence="1">
    <location>
        <begin position="63"/>
        <end position="81"/>
    </location>
</feature>
<keyword evidence="1" id="KW-1133">Transmembrane helix</keyword>
<reference evidence="2 3" key="1">
    <citation type="submission" date="2016-11" db="EMBL/GenBank/DDBJ databases">
        <title>Whole genomes of Flavobacteriaceae.</title>
        <authorList>
            <person name="Stine C."/>
            <person name="Li C."/>
            <person name="Tadesse D."/>
        </authorList>
    </citation>
    <scope>NUCLEOTIDE SEQUENCE [LARGE SCALE GENOMIC DNA]</scope>
    <source>
        <strain evidence="2 3">DSM 15937</strain>
    </source>
</reference>
<evidence type="ECO:0000313" key="2">
    <source>
        <dbReference type="EMBL" id="OXA82252.1"/>
    </source>
</evidence>
<dbReference type="RefSeq" id="WP_074658237.1">
    <property type="nucleotide sequence ID" value="NZ_MUGV01000003.1"/>
</dbReference>
<gene>
    <name evidence="2" type="ORF">B0A65_01160</name>
</gene>
<evidence type="ECO:0000256" key="1">
    <source>
        <dbReference type="SAM" id="Phobius"/>
    </source>
</evidence>